<dbReference type="EMBL" id="MWDB01000003">
    <property type="protein sequence ID" value="OQB42395.1"/>
    <property type="molecule type" value="Genomic_DNA"/>
</dbReference>
<organism evidence="2">
    <name type="scientific">candidate division CPR1 bacterium ADurb.Bin160</name>
    <dbReference type="NCBI Taxonomy" id="1852826"/>
    <lineage>
        <taxon>Bacteria</taxon>
        <taxon>candidate division CPR1</taxon>
    </lineage>
</organism>
<protein>
    <submittedName>
        <fullName evidence="2">Uncharacterized protein</fullName>
    </submittedName>
</protein>
<evidence type="ECO:0000256" key="1">
    <source>
        <dbReference type="SAM" id="Phobius"/>
    </source>
</evidence>
<dbReference type="Proteomes" id="UP000485621">
    <property type="component" value="Unassembled WGS sequence"/>
</dbReference>
<reference evidence="2" key="1">
    <citation type="submission" date="2017-02" db="EMBL/GenBank/DDBJ databases">
        <title>Delving into the versatile metabolic prowess of the omnipresent phylum Bacteroidetes.</title>
        <authorList>
            <person name="Nobu M.K."/>
            <person name="Mei R."/>
            <person name="Narihiro T."/>
            <person name="Kuroda K."/>
            <person name="Liu W.-T."/>
        </authorList>
    </citation>
    <scope>NUCLEOTIDE SEQUENCE</scope>
    <source>
        <strain evidence="2">ADurb.Bin160</strain>
    </source>
</reference>
<sequence length="71" mass="8156">MLTNKFAYKIGEKKSYNFTWILATISQAILLIIAGVVLQSRIAFAIVFIVFNFFEGLWMPARNQVLVEQTK</sequence>
<comment type="caution">
    <text evidence="2">The sequence shown here is derived from an EMBL/GenBank/DDBJ whole genome shotgun (WGS) entry which is preliminary data.</text>
</comment>
<keyword evidence="1" id="KW-1133">Transmembrane helix</keyword>
<dbReference type="AlphaFoldDB" id="A0A1V5ZQ28"/>
<keyword evidence="1" id="KW-0472">Membrane</keyword>
<keyword evidence="1" id="KW-0812">Transmembrane</keyword>
<name>A0A1V5ZQ28_9BACT</name>
<feature type="transmembrane region" description="Helical" evidence="1">
    <location>
        <begin position="42"/>
        <end position="61"/>
    </location>
</feature>
<proteinExistence type="predicted"/>
<evidence type="ECO:0000313" key="2">
    <source>
        <dbReference type="EMBL" id="OQB42395.1"/>
    </source>
</evidence>
<feature type="transmembrane region" description="Helical" evidence="1">
    <location>
        <begin position="16"/>
        <end position="36"/>
    </location>
</feature>
<gene>
    <name evidence="2" type="ORF">BWY04_00274</name>
</gene>
<accession>A0A1V5ZQ28</accession>